<evidence type="ECO:0000259" key="6">
    <source>
        <dbReference type="PROSITE" id="PS50893"/>
    </source>
</evidence>
<dbReference type="RefSeq" id="WP_327599397.1">
    <property type="nucleotide sequence ID" value="NZ_JAYXHS010000002.1"/>
</dbReference>
<dbReference type="Pfam" id="PF08352">
    <property type="entry name" value="oligo_HPY"/>
    <property type="match status" value="1"/>
</dbReference>
<evidence type="ECO:0000256" key="1">
    <source>
        <dbReference type="ARBA" id="ARBA00005417"/>
    </source>
</evidence>
<keyword evidence="4" id="KW-0547">Nucleotide-binding</keyword>
<dbReference type="InterPro" id="IPR013563">
    <property type="entry name" value="Oligopep_ABC_C"/>
</dbReference>
<proteinExistence type="inferred from homology"/>
<keyword evidence="3" id="KW-1003">Cell membrane</keyword>
<comment type="similarity">
    <text evidence="1">Belongs to the ABC transporter superfamily.</text>
</comment>
<sequence>MGALLEVKDLEVGYRTQRGHMTAVDKVSFDVKAGETLGLVGESGCGKSSLGKAIMRLLEPQSGSIHLDGVDITHLSPTKLRPHRRRFQMVFQDPGGSLDPRQRIGKLIEDPLKFHEVGDKAERHQHVLALMEKVGLHPDVINRLPHEFSGGQRQRIAIARALALDPALIVCDEPVSALDVSLQAQILNLLSDLQRERSMAYLFISHDLSVVQHLADRVAVMYLGQIVEIAPRTELWKRPAHPYTQALIDAVPVMDPSKSRIADKHLLAGDLPNPFNPPSGCRFNTRCPHATDTCRSVAPALRTVAPGHVVSCHLHFDAGQSPITLHTNATSVREAEAA</sequence>
<dbReference type="Pfam" id="PF00005">
    <property type="entry name" value="ABC_tran"/>
    <property type="match status" value="1"/>
</dbReference>
<evidence type="ECO:0000256" key="3">
    <source>
        <dbReference type="ARBA" id="ARBA00022475"/>
    </source>
</evidence>
<dbReference type="PANTHER" id="PTHR43776">
    <property type="entry name" value="TRANSPORT ATP-BINDING PROTEIN"/>
    <property type="match status" value="1"/>
</dbReference>
<dbReference type="InterPro" id="IPR017871">
    <property type="entry name" value="ABC_transporter-like_CS"/>
</dbReference>
<evidence type="ECO:0000313" key="8">
    <source>
        <dbReference type="Proteomes" id="UP001331561"/>
    </source>
</evidence>
<keyword evidence="8" id="KW-1185">Reference proteome</keyword>
<reference evidence="7 8" key="1">
    <citation type="submission" date="2024-01" db="EMBL/GenBank/DDBJ databases">
        <title>Uliginosibacterium soil sp. nov.</title>
        <authorList>
            <person name="Lv Y."/>
        </authorList>
    </citation>
    <scope>NUCLEOTIDE SEQUENCE [LARGE SCALE GENOMIC DNA]</scope>
    <source>
        <strain evidence="7 8">H3</strain>
    </source>
</reference>
<gene>
    <name evidence="7" type="ORF">VVD49_11905</name>
</gene>
<dbReference type="PANTHER" id="PTHR43776:SF7">
    <property type="entry name" value="D,D-DIPEPTIDE TRANSPORT ATP-BINDING PROTEIN DDPF-RELATED"/>
    <property type="match status" value="1"/>
</dbReference>
<organism evidence="7 8">
    <name type="scientific">Uliginosibacterium silvisoli</name>
    <dbReference type="NCBI Taxonomy" id="3114758"/>
    <lineage>
        <taxon>Bacteria</taxon>
        <taxon>Pseudomonadati</taxon>
        <taxon>Pseudomonadota</taxon>
        <taxon>Betaproteobacteria</taxon>
        <taxon>Rhodocyclales</taxon>
        <taxon>Zoogloeaceae</taxon>
        <taxon>Uliginosibacterium</taxon>
    </lineage>
</organism>
<accession>A0ABU6K442</accession>
<dbReference type="NCBIfam" id="TIGR01727">
    <property type="entry name" value="oligo_HPY"/>
    <property type="match status" value="1"/>
</dbReference>
<dbReference type="PROSITE" id="PS50893">
    <property type="entry name" value="ABC_TRANSPORTER_2"/>
    <property type="match status" value="1"/>
</dbReference>
<keyword evidence="5 7" id="KW-0067">ATP-binding</keyword>
<dbReference type="PROSITE" id="PS00211">
    <property type="entry name" value="ABC_TRANSPORTER_1"/>
    <property type="match status" value="1"/>
</dbReference>
<comment type="caution">
    <text evidence="7">The sequence shown here is derived from an EMBL/GenBank/DDBJ whole genome shotgun (WGS) entry which is preliminary data.</text>
</comment>
<keyword evidence="3" id="KW-0472">Membrane</keyword>
<dbReference type="InterPro" id="IPR050319">
    <property type="entry name" value="ABC_transp_ATP-bind"/>
</dbReference>
<dbReference type="CDD" id="cd03257">
    <property type="entry name" value="ABC_NikE_OppD_transporters"/>
    <property type="match status" value="1"/>
</dbReference>
<evidence type="ECO:0000313" key="7">
    <source>
        <dbReference type="EMBL" id="MEC5386431.1"/>
    </source>
</evidence>
<dbReference type="SUPFAM" id="SSF52540">
    <property type="entry name" value="P-loop containing nucleoside triphosphate hydrolases"/>
    <property type="match status" value="1"/>
</dbReference>
<dbReference type="Gene3D" id="3.40.50.300">
    <property type="entry name" value="P-loop containing nucleotide triphosphate hydrolases"/>
    <property type="match status" value="1"/>
</dbReference>
<dbReference type="InterPro" id="IPR003439">
    <property type="entry name" value="ABC_transporter-like_ATP-bd"/>
</dbReference>
<evidence type="ECO:0000256" key="2">
    <source>
        <dbReference type="ARBA" id="ARBA00022448"/>
    </source>
</evidence>
<dbReference type="InterPro" id="IPR003593">
    <property type="entry name" value="AAA+_ATPase"/>
</dbReference>
<evidence type="ECO:0000256" key="4">
    <source>
        <dbReference type="ARBA" id="ARBA00022741"/>
    </source>
</evidence>
<dbReference type="Proteomes" id="UP001331561">
    <property type="component" value="Unassembled WGS sequence"/>
</dbReference>
<evidence type="ECO:0000256" key="5">
    <source>
        <dbReference type="ARBA" id="ARBA00022840"/>
    </source>
</evidence>
<dbReference type="EMBL" id="JAYXHS010000002">
    <property type="protein sequence ID" value="MEC5386431.1"/>
    <property type="molecule type" value="Genomic_DNA"/>
</dbReference>
<feature type="domain" description="ABC transporter" evidence="6">
    <location>
        <begin position="7"/>
        <end position="248"/>
    </location>
</feature>
<dbReference type="GO" id="GO:0005524">
    <property type="term" value="F:ATP binding"/>
    <property type="evidence" value="ECO:0007669"/>
    <property type="project" value="UniProtKB-KW"/>
</dbReference>
<protein>
    <submittedName>
        <fullName evidence="7">Oligopeptide/dipeptide ABC transporter ATP-binding protein</fullName>
    </submittedName>
</protein>
<dbReference type="InterPro" id="IPR027417">
    <property type="entry name" value="P-loop_NTPase"/>
</dbReference>
<dbReference type="SMART" id="SM00382">
    <property type="entry name" value="AAA"/>
    <property type="match status" value="1"/>
</dbReference>
<keyword evidence="2" id="KW-0813">Transport</keyword>
<name>A0ABU6K442_9RHOO</name>